<dbReference type="InterPro" id="IPR043502">
    <property type="entry name" value="DNA/RNA_pol_sf"/>
</dbReference>
<keyword evidence="4" id="KW-1185">Reference proteome</keyword>
<evidence type="ECO:0000313" key="3">
    <source>
        <dbReference type="EMBL" id="GJT36532.1"/>
    </source>
</evidence>
<dbReference type="InterPro" id="IPR057670">
    <property type="entry name" value="SH3_retrovirus"/>
</dbReference>
<dbReference type="SUPFAM" id="SSF56219">
    <property type="entry name" value="DNase I-like"/>
    <property type="match status" value="1"/>
</dbReference>
<keyword evidence="3" id="KW-0548">Nucleotidyltransferase</keyword>
<dbReference type="Pfam" id="PF25597">
    <property type="entry name" value="SH3_retrovirus"/>
    <property type="match status" value="1"/>
</dbReference>
<dbReference type="PANTHER" id="PTHR33116">
    <property type="entry name" value="REVERSE TRANSCRIPTASE ZINC-BINDING DOMAIN-CONTAINING PROTEIN-RELATED-RELATED"/>
    <property type="match status" value="1"/>
</dbReference>
<dbReference type="InterPro" id="IPR036691">
    <property type="entry name" value="Endo/exonu/phosph_ase_sf"/>
</dbReference>
<evidence type="ECO:0000313" key="4">
    <source>
        <dbReference type="Proteomes" id="UP001151760"/>
    </source>
</evidence>
<sequence length="2401" mass="273496">MKTSIATEDYLRHAAKANAEVLLPIATTSLTAIEILIKKCWGNFVFDFVHSDSVGNSGGILCVWDPNSFKKLNTTISDYFVMIRGNWVNNGKLLLITQEFSEKNLLWDYLGQVIANWKDEVIIMGDFNEVRNKNERFGSIFHVQAANAFNTFISMANLEEIPLGGCSFTWCHRSASKMSKLDRFLMSESLLRECPNFSSITLDRYLSDHRPILLRESAHDYGPIPFQFFHYWLEVEGFENFVNEVWHEALVVMSNAMINLMNKLKYLKKKIRVWNGMRQCSKNRKNVLKQELTDLEMAIDKGDVSADFMYKRMEVVKSIQEMDKLNAMEATQKAKIKWAIEGDENSKYYHGILNKKRNQLAIRGVLMEGNWVESPSVVKNEFLSHFKKRFEKPQKVRPILNMVFPHQLNSTQKLDLEAEVSKEEIKKAVWDCGIDKSPGPDGFTFGFYRRFWDLIEQDVVSAVKCFFQAGQIPKGVNSSFIALIPKIPDAKMVKDFRPISLIGSLYKIIAKILANRLVTVLGDIVNDVQSAFIKDRQILDGPFILNEIFQWCKLKKKHSFILKIDFEKAYDSVRWDYLDDVLRKFGFGEKWCGWIQECLRSSWGSVLVNGSPTEEFQFFKGLKQGDPLSPFLFILVMESLHLSFKRVVDAGMFNGIVLDPSMQLSHMFYADDAVFMGQWSAKNIDTIIYVLKCFQRASGLHINLTKSKLMGLAVSEDRVEQAATRIGCGVLKAPFAYLGSIVGGSMSRIKSWEEIVGKMAARLSKWKMKTLSIGGRLTLLKAVLGSMPIYHMLIFKVPMKVLHRMESIRCHFFNGIELNSKKSIWVKWSNVLSSKEKGGLGVSSLYALNRALMFKWVWRFTTQKGSLWVSVIKAIHGVDGKIGSGSKNGHKSIWRVIVQEMEAFKAQGIDLFSCMQKKLGNGADTSFWDDVWRGDTTLKQRFHRLYALELNKKIDVASKLSQESLINSFRRCPRSGVEQTQMMDLMAYIEGVVLGVASDRWYWSLDGSGEFTVASVRKVIDDIRLPVVATQTRWIKAVPIKVNVHAWKVSLDCLPTRLNLSRRGIDIPSILCPICDRVTESSRHLFFECHFAKDIFRKICRWWNVDFLDVNSFDEWTSWIDNLRMPSKHKSSLLVSPNKMPLKKSPTNDSENLGKLQPKADIGIFIGYAPTKKAFRIYNRRTRRIIKTIHVDFDELTAMASEHNSLEPALHEMTPATISLGLVPNPPPSTPFIPPSRTDWDLLFQPLFDELLNPPSSVDHPAPEVIAPIAEVVAPEPAASTGSPSSTTVDQDAPSPSNSQTTPETQSPVISNDVEEENHDLDVAHMNNDPFFGIPIPENNSKASSSLDVIPTIVHTAAPNSEHVTKWTKDHPLDNIIGELERPISTRLQLYEQALFCYYDAFLTSVEPKNYKDALTQACWIEAMQEELNEFERLEVWELVPRPDKVMVITLKWIYKVKLDELGGILKNKARLVARGYRQEEGIDFEESFAPVARLDAIRIFLAYAAHMNMIVYQMDVKTTFLNGIIREEVYVSQPDRFVDQDNPNHMYKLKKALYRLQQVPRTWYDLLSTFLLSLEFSKGTVDPTLFIRRQGKDILLVQIYIDDIIFASTTPELCDQYSKIMCPKIFKKYGMESSNPVDTLIVEKSKLDEDTQGKSVNPTHYHRMVDTLMYLTASRPDLSFNYLKDSSIALTAYADADHAGCQDTRRSTSGCMQLLGYRLVSWSSKRQKSVAISSTKAEYIALSGCCAQVLWMRSQLTDYGLGFNKIPMYCDNKSAIALCCNNVQHSRSKYIDIRFHFIKEQVETGVVEIYFVNTEYQLAGIFTKAHGRERIEFLINKLGMRSNRSTVDRVELGLIVVIMGSKQPRAINDPRTITCLSSIRWYQSHGALDLGSTRLQQITRVGINSKNAIRTFVNATIVMDGINLNSLGFQIGRDGEIGAEKEKTDQRPPMLKRDSYIPWASRFRRYLNRKRDNRKWLLKALNEGPYVFKNFIPGGSTIPRFQTIKDLDGEDLSLHDVEMEVMNMIPLYIPNEIYNFVDACTSAKDMWKRVERLMRGTIQNKVDRETRFTNEFDQFVAEPGEALVSQFEKLVNASRANKLEKSQDPLALVAHTVQQDDVHNNSEDPLVSAMLLLAKAITQNFSNPTNNRLHASSNTRNQAIIQGDRVNIQSRNSGNTGRNSRRAYVQEEFVEGMNAPKRDRKFKGTLRTPSSGILQTVQCTNCRGKDSCMPRDRNCPKPRVRDSKYFMEEMLLAKQEEAGVILTDEQNDFLFADASRMEEIEELSANICLMARIPPADHTSDDGPSYASAFISEVQSSSIDENNEPIYPTHTKIINSTIGDDQINSNIKFDSFKGNVNSGSFEKGTHVPDLCAVEKLARNAYQEAEKQQIFAQQVQKQTRI</sequence>
<dbReference type="Pfam" id="PF07727">
    <property type="entry name" value="RVT_2"/>
    <property type="match status" value="1"/>
</dbReference>
<evidence type="ECO:0000256" key="1">
    <source>
        <dbReference type="SAM" id="MobiDB-lite"/>
    </source>
</evidence>
<feature type="region of interest" description="Disordered" evidence="1">
    <location>
        <begin position="1276"/>
        <end position="1309"/>
    </location>
</feature>
<dbReference type="Pfam" id="PF13966">
    <property type="entry name" value="zf-RVT"/>
    <property type="match status" value="1"/>
</dbReference>
<dbReference type="PANTHER" id="PTHR33116:SF79">
    <property type="entry name" value="REVERSE TRANSCRIPTASE DOMAIN, ZINC FINGER, CCHC-TYPE-RELATED"/>
    <property type="match status" value="1"/>
</dbReference>
<keyword evidence="3" id="KW-0695">RNA-directed DNA polymerase</keyword>
<keyword evidence="3" id="KW-0808">Transferase</keyword>
<organism evidence="3 4">
    <name type="scientific">Tanacetum coccineum</name>
    <dbReference type="NCBI Taxonomy" id="301880"/>
    <lineage>
        <taxon>Eukaryota</taxon>
        <taxon>Viridiplantae</taxon>
        <taxon>Streptophyta</taxon>
        <taxon>Embryophyta</taxon>
        <taxon>Tracheophyta</taxon>
        <taxon>Spermatophyta</taxon>
        <taxon>Magnoliopsida</taxon>
        <taxon>eudicotyledons</taxon>
        <taxon>Gunneridae</taxon>
        <taxon>Pentapetalae</taxon>
        <taxon>asterids</taxon>
        <taxon>campanulids</taxon>
        <taxon>Asterales</taxon>
        <taxon>Asteraceae</taxon>
        <taxon>Asteroideae</taxon>
        <taxon>Anthemideae</taxon>
        <taxon>Anthemidinae</taxon>
        <taxon>Tanacetum</taxon>
    </lineage>
</organism>
<dbReference type="GO" id="GO:0003964">
    <property type="term" value="F:RNA-directed DNA polymerase activity"/>
    <property type="evidence" value="ECO:0007669"/>
    <property type="project" value="UniProtKB-KW"/>
</dbReference>
<dbReference type="InterPro" id="IPR000477">
    <property type="entry name" value="RT_dom"/>
</dbReference>
<feature type="domain" description="Reverse transcriptase" evidence="2">
    <location>
        <begin position="465"/>
        <end position="742"/>
    </location>
</feature>
<reference evidence="3" key="1">
    <citation type="journal article" date="2022" name="Int. J. Mol. Sci.">
        <title>Draft Genome of Tanacetum Coccineum: Genomic Comparison of Closely Related Tanacetum-Family Plants.</title>
        <authorList>
            <person name="Yamashiro T."/>
            <person name="Shiraishi A."/>
            <person name="Nakayama K."/>
            <person name="Satake H."/>
        </authorList>
    </citation>
    <scope>NUCLEOTIDE SEQUENCE</scope>
</reference>
<dbReference type="Gene3D" id="3.60.10.10">
    <property type="entry name" value="Endonuclease/exonuclease/phosphatase"/>
    <property type="match status" value="1"/>
</dbReference>
<comment type="caution">
    <text evidence="3">The sequence shown here is derived from an EMBL/GenBank/DDBJ whole genome shotgun (WGS) entry which is preliminary data.</text>
</comment>
<dbReference type="InterPro" id="IPR013103">
    <property type="entry name" value="RVT_2"/>
</dbReference>
<gene>
    <name evidence="3" type="ORF">Tco_0926951</name>
</gene>
<protein>
    <submittedName>
        <fullName evidence="3">RNA-directed DNA polymerase, eukaryota</fullName>
    </submittedName>
</protein>
<dbReference type="Pfam" id="PF00078">
    <property type="entry name" value="RVT_1"/>
    <property type="match status" value="1"/>
</dbReference>
<dbReference type="PROSITE" id="PS50878">
    <property type="entry name" value="RT_POL"/>
    <property type="match status" value="1"/>
</dbReference>
<proteinExistence type="predicted"/>
<dbReference type="Proteomes" id="UP001151760">
    <property type="component" value="Unassembled WGS sequence"/>
</dbReference>
<feature type="compositionally biased region" description="Polar residues" evidence="1">
    <location>
        <begin position="1294"/>
        <end position="1309"/>
    </location>
</feature>
<evidence type="ECO:0000259" key="2">
    <source>
        <dbReference type="PROSITE" id="PS50878"/>
    </source>
</evidence>
<dbReference type="InterPro" id="IPR026960">
    <property type="entry name" value="RVT-Znf"/>
</dbReference>
<reference evidence="3" key="2">
    <citation type="submission" date="2022-01" db="EMBL/GenBank/DDBJ databases">
        <authorList>
            <person name="Yamashiro T."/>
            <person name="Shiraishi A."/>
            <person name="Satake H."/>
            <person name="Nakayama K."/>
        </authorList>
    </citation>
    <scope>NUCLEOTIDE SEQUENCE</scope>
</reference>
<dbReference type="EMBL" id="BQNB010015146">
    <property type="protein sequence ID" value="GJT36532.1"/>
    <property type="molecule type" value="Genomic_DNA"/>
</dbReference>
<name>A0ABQ5DCD8_9ASTR</name>
<dbReference type="CDD" id="cd01650">
    <property type="entry name" value="RT_nLTR_like"/>
    <property type="match status" value="1"/>
</dbReference>
<feature type="compositionally biased region" description="Low complexity" evidence="1">
    <location>
        <begin position="1276"/>
        <end position="1288"/>
    </location>
</feature>
<accession>A0ABQ5DCD8</accession>
<dbReference type="SUPFAM" id="SSF56672">
    <property type="entry name" value="DNA/RNA polymerases"/>
    <property type="match status" value="2"/>
</dbReference>
<dbReference type="CDD" id="cd09272">
    <property type="entry name" value="RNase_HI_RT_Ty1"/>
    <property type="match status" value="1"/>
</dbReference>